<dbReference type="InterPro" id="IPR000524">
    <property type="entry name" value="Tscrpt_reg_HTH_GntR"/>
</dbReference>
<organism evidence="6 7">
    <name type="scientific">Salinicola corii</name>
    <dbReference type="NCBI Taxonomy" id="2606937"/>
    <lineage>
        <taxon>Bacteria</taxon>
        <taxon>Pseudomonadati</taxon>
        <taxon>Pseudomonadota</taxon>
        <taxon>Gammaproteobacteria</taxon>
        <taxon>Oceanospirillales</taxon>
        <taxon>Halomonadaceae</taxon>
        <taxon>Salinicola</taxon>
    </lineage>
</organism>
<dbReference type="PANTHER" id="PTHR43537:SF20">
    <property type="entry name" value="HTH-TYPE TRANSCRIPTIONAL REPRESSOR GLAR"/>
    <property type="match status" value="1"/>
</dbReference>
<feature type="region of interest" description="Disordered" evidence="4">
    <location>
        <begin position="1"/>
        <end position="25"/>
    </location>
</feature>
<dbReference type="Pfam" id="PF00392">
    <property type="entry name" value="GntR"/>
    <property type="match status" value="1"/>
</dbReference>
<feature type="domain" description="HTH gntR-type" evidence="5">
    <location>
        <begin position="32"/>
        <end position="99"/>
    </location>
</feature>
<keyword evidence="7" id="KW-1185">Reference proteome</keyword>
<name>A0A640WAY3_9GAMM</name>
<dbReference type="RefSeq" id="WP_149435835.1">
    <property type="nucleotide sequence ID" value="NZ_VTPX01000007.1"/>
</dbReference>
<evidence type="ECO:0000256" key="1">
    <source>
        <dbReference type="ARBA" id="ARBA00023015"/>
    </source>
</evidence>
<dbReference type="InterPro" id="IPR008920">
    <property type="entry name" value="TF_FadR/GntR_C"/>
</dbReference>
<accession>A0A640WAY3</accession>
<dbReference type="PROSITE" id="PS50949">
    <property type="entry name" value="HTH_GNTR"/>
    <property type="match status" value="1"/>
</dbReference>
<dbReference type="SUPFAM" id="SSF48008">
    <property type="entry name" value="GntR ligand-binding domain-like"/>
    <property type="match status" value="1"/>
</dbReference>
<evidence type="ECO:0000259" key="5">
    <source>
        <dbReference type="PROSITE" id="PS50949"/>
    </source>
</evidence>
<keyword evidence="1" id="KW-0805">Transcription regulation</keyword>
<dbReference type="PANTHER" id="PTHR43537">
    <property type="entry name" value="TRANSCRIPTIONAL REGULATOR, GNTR FAMILY"/>
    <property type="match status" value="1"/>
</dbReference>
<evidence type="ECO:0000256" key="2">
    <source>
        <dbReference type="ARBA" id="ARBA00023125"/>
    </source>
</evidence>
<protein>
    <submittedName>
        <fullName evidence="6">FCD domain-containing protein</fullName>
    </submittedName>
</protein>
<reference evidence="6 7" key="1">
    <citation type="submission" date="2019-08" db="EMBL/GenBank/DDBJ databases">
        <title>Bioinformatics analysis of the strain L3 and L5.</title>
        <authorList>
            <person name="Li X."/>
        </authorList>
    </citation>
    <scope>NUCLEOTIDE SEQUENCE [LARGE SCALE GENOMIC DNA]</scope>
    <source>
        <strain evidence="6 7">L3</strain>
    </source>
</reference>
<dbReference type="InterPro" id="IPR036390">
    <property type="entry name" value="WH_DNA-bd_sf"/>
</dbReference>
<dbReference type="SMART" id="SM00345">
    <property type="entry name" value="HTH_GNTR"/>
    <property type="match status" value="1"/>
</dbReference>
<dbReference type="SMART" id="SM00895">
    <property type="entry name" value="FCD"/>
    <property type="match status" value="1"/>
</dbReference>
<evidence type="ECO:0000313" key="7">
    <source>
        <dbReference type="Proteomes" id="UP000466024"/>
    </source>
</evidence>
<dbReference type="GO" id="GO:0003700">
    <property type="term" value="F:DNA-binding transcription factor activity"/>
    <property type="evidence" value="ECO:0007669"/>
    <property type="project" value="InterPro"/>
</dbReference>
<dbReference type="InterPro" id="IPR036388">
    <property type="entry name" value="WH-like_DNA-bd_sf"/>
</dbReference>
<dbReference type="Proteomes" id="UP000466024">
    <property type="component" value="Unassembled WGS sequence"/>
</dbReference>
<dbReference type="InterPro" id="IPR011711">
    <property type="entry name" value="GntR_C"/>
</dbReference>
<keyword evidence="2" id="KW-0238">DNA-binding</keyword>
<evidence type="ECO:0000256" key="4">
    <source>
        <dbReference type="SAM" id="MobiDB-lite"/>
    </source>
</evidence>
<keyword evidence="3" id="KW-0804">Transcription</keyword>
<evidence type="ECO:0000313" key="6">
    <source>
        <dbReference type="EMBL" id="KAA0017468.1"/>
    </source>
</evidence>
<proteinExistence type="predicted"/>
<gene>
    <name evidence="6" type="ORF">F0A16_12995</name>
</gene>
<dbReference type="EMBL" id="VTPX01000007">
    <property type="protein sequence ID" value="KAA0017468.1"/>
    <property type="molecule type" value="Genomic_DNA"/>
</dbReference>
<comment type="caution">
    <text evidence="6">The sequence shown here is derived from an EMBL/GenBank/DDBJ whole genome shotgun (WGS) entry which is preliminary data.</text>
</comment>
<dbReference type="Gene3D" id="1.10.10.10">
    <property type="entry name" value="Winged helix-like DNA-binding domain superfamily/Winged helix DNA-binding domain"/>
    <property type="match status" value="1"/>
</dbReference>
<dbReference type="AlphaFoldDB" id="A0A640WAY3"/>
<evidence type="ECO:0000256" key="3">
    <source>
        <dbReference type="ARBA" id="ARBA00023163"/>
    </source>
</evidence>
<dbReference type="Pfam" id="PF07729">
    <property type="entry name" value="FCD"/>
    <property type="match status" value="1"/>
</dbReference>
<dbReference type="GO" id="GO:0003677">
    <property type="term" value="F:DNA binding"/>
    <property type="evidence" value="ECO:0007669"/>
    <property type="project" value="UniProtKB-KW"/>
</dbReference>
<dbReference type="SUPFAM" id="SSF46785">
    <property type="entry name" value="Winged helix' DNA-binding domain"/>
    <property type="match status" value="1"/>
</dbReference>
<feature type="compositionally biased region" description="Basic and acidic residues" evidence="4">
    <location>
        <begin position="14"/>
        <end position="25"/>
    </location>
</feature>
<sequence length="247" mass="28447">MPRPTPGFQIEAASEDKRDDAPDIRVDPLDSPLAAGSLFESLRRDLIDGHFVAGEKLVISVLKDRYRVGLSPLREALNRLAAYGLLEQTHQRGFRVPALMQDDLEEIAKMRLELECMALRRAMERGDTEWESRLLAAVHRLRRAEANQLPLHEWEVLHRAFHRTLISPCGSRWLLRFIDQLHDQFDRYRRQAPTNAKIRSRRDDQHYQLAALSIERDQSAAITLMEDHIRFSFEVALAAVNPAVTPD</sequence>
<dbReference type="Gene3D" id="1.20.120.530">
    <property type="entry name" value="GntR ligand-binding domain-like"/>
    <property type="match status" value="1"/>
</dbReference>